<dbReference type="GO" id="GO:0005634">
    <property type="term" value="C:nucleus"/>
    <property type="evidence" value="ECO:0007669"/>
    <property type="project" value="UniProtKB-SubCell"/>
</dbReference>
<dbReference type="SUPFAM" id="SSF46689">
    <property type="entry name" value="Homeodomain-like"/>
    <property type="match status" value="1"/>
</dbReference>
<keyword evidence="4" id="KW-0539">Nucleus</keyword>
<dbReference type="Proteomes" id="UP001189624">
    <property type="component" value="Chromosome 1"/>
</dbReference>
<comment type="subcellular location">
    <subcellularLocation>
        <location evidence="1">Nucleus</location>
    </subcellularLocation>
</comment>
<evidence type="ECO:0000256" key="3">
    <source>
        <dbReference type="ARBA" id="ARBA00023163"/>
    </source>
</evidence>
<name>A0AA86S3L2_9FABA</name>
<protein>
    <recommendedName>
        <fullName evidence="5">DUF7952 domain-containing protein</fullName>
    </recommendedName>
</protein>
<evidence type="ECO:0000256" key="4">
    <source>
        <dbReference type="ARBA" id="ARBA00023242"/>
    </source>
</evidence>
<proteinExistence type="predicted"/>
<evidence type="ECO:0000313" key="7">
    <source>
        <dbReference type="Proteomes" id="UP001189624"/>
    </source>
</evidence>
<evidence type="ECO:0000256" key="2">
    <source>
        <dbReference type="ARBA" id="ARBA00023015"/>
    </source>
</evidence>
<accession>A0AA86S3L2</accession>
<keyword evidence="3" id="KW-0804">Transcription</keyword>
<feature type="domain" description="DUF7952" evidence="5">
    <location>
        <begin position="158"/>
        <end position="260"/>
    </location>
</feature>
<evidence type="ECO:0000256" key="1">
    <source>
        <dbReference type="ARBA" id="ARBA00004123"/>
    </source>
</evidence>
<dbReference type="AlphaFoldDB" id="A0AA86S3L2"/>
<dbReference type="PANTHER" id="PTHR13859">
    <property type="entry name" value="ATROPHIN-RELATED"/>
    <property type="match status" value="1"/>
</dbReference>
<dbReference type="EMBL" id="OY731398">
    <property type="protein sequence ID" value="CAJ1878779.1"/>
    <property type="molecule type" value="Genomic_DNA"/>
</dbReference>
<keyword evidence="7" id="KW-1185">Reference proteome</keyword>
<evidence type="ECO:0000259" key="5">
    <source>
        <dbReference type="Pfam" id="PF25826"/>
    </source>
</evidence>
<evidence type="ECO:0000313" key="6">
    <source>
        <dbReference type="EMBL" id="CAJ1878779.1"/>
    </source>
</evidence>
<dbReference type="Gramene" id="rna-AYBTSS11_LOCUS2623">
    <property type="protein sequence ID" value="CAJ1878779.1"/>
    <property type="gene ID" value="gene-AYBTSS11_LOCUS2623"/>
</dbReference>
<organism evidence="6 7">
    <name type="scientific">Sphenostylis stenocarpa</name>
    <dbReference type="NCBI Taxonomy" id="92480"/>
    <lineage>
        <taxon>Eukaryota</taxon>
        <taxon>Viridiplantae</taxon>
        <taxon>Streptophyta</taxon>
        <taxon>Embryophyta</taxon>
        <taxon>Tracheophyta</taxon>
        <taxon>Spermatophyta</taxon>
        <taxon>Magnoliopsida</taxon>
        <taxon>eudicotyledons</taxon>
        <taxon>Gunneridae</taxon>
        <taxon>Pentapetalae</taxon>
        <taxon>rosids</taxon>
        <taxon>fabids</taxon>
        <taxon>Fabales</taxon>
        <taxon>Fabaceae</taxon>
        <taxon>Papilionoideae</taxon>
        <taxon>50 kb inversion clade</taxon>
        <taxon>NPAAA clade</taxon>
        <taxon>indigoferoid/millettioid clade</taxon>
        <taxon>Phaseoleae</taxon>
        <taxon>Sphenostylis</taxon>
    </lineage>
</organism>
<dbReference type="Pfam" id="PF25826">
    <property type="entry name" value="DUF7952"/>
    <property type="match status" value="1"/>
</dbReference>
<gene>
    <name evidence="6" type="ORF">AYBTSS11_LOCUS2623</name>
</gene>
<dbReference type="PANTHER" id="PTHR13859:SF11">
    <property type="entry name" value="GRUNGE, ISOFORM J"/>
    <property type="match status" value="1"/>
</dbReference>
<dbReference type="InterPro" id="IPR057712">
    <property type="entry name" value="DUF7952"/>
</dbReference>
<dbReference type="InterPro" id="IPR009057">
    <property type="entry name" value="Homeodomain-like_sf"/>
</dbReference>
<sequence>MDSCCLDAYKEDSEGKYAEGFGDPEVQPRVGEEYQAEIPPLISVSCRSQLVKKIRDSEITVNVQESISLGLPIPLKWAHCEFDGSRGCGTLGYVRNEVGPAISENECSETKVELYAASHGERTNVGGFSNFKPSSKSHEKDQTREKYLLPGLLEDQSWTDIEYNSFLLGLYVFGKKLNFLKRFVGSKSMGDILSLYYGKFYKSKDYCRWAECRKLRTKRCIYGRKIFTGWRQQELLSRLFSHLPRECHTALLEVWNLWNKKLEENLTPENGCHDAKLGDGIWIIA</sequence>
<reference evidence="6" key="1">
    <citation type="submission" date="2023-10" db="EMBL/GenBank/DDBJ databases">
        <authorList>
            <person name="Domelevo Entfellner J.-B."/>
        </authorList>
    </citation>
    <scope>NUCLEOTIDE SEQUENCE</scope>
</reference>
<dbReference type="GO" id="GO:0003714">
    <property type="term" value="F:transcription corepressor activity"/>
    <property type="evidence" value="ECO:0007669"/>
    <property type="project" value="TreeGrafter"/>
</dbReference>
<keyword evidence="2" id="KW-0805">Transcription regulation</keyword>